<dbReference type="Pfam" id="PF03171">
    <property type="entry name" value="2OG-FeII_Oxy"/>
    <property type="match status" value="1"/>
</dbReference>
<reference evidence="14 15" key="1">
    <citation type="journal article" date="2018" name="Mol. Plant">
        <title>The genome of Artemisia annua provides insight into the evolution of Asteraceae family and artemisinin biosynthesis.</title>
        <authorList>
            <person name="Shen Q."/>
            <person name="Zhang L."/>
            <person name="Liao Z."/>
            <person name="Wang S."/>
            <person name="Yan T."/>
            <person name="Shi P."/>
            <person name="Liu M."/>
            <person name="Fu X."/>
            <person name="Pan Q."/>
            <person name="Wang Y."/>
            <person name="Lv Z."/>
            <person name="Lu X."/>
            <person name="Zhang F."/>
            <person name="Jiang W."/>
            <person name="Ma Y."/>
            <person name="Chen M."/>
            <person name="Hao X."/>
            <person name="Li L."/>
            <person name="Tang Y."/>
            <person name="Lv G."/>
            <person name="Zhou Y."/>
            <person name="Sun X."/>
            <person name="Brodelius P.E."/>
            <person name="Rose J.K.C."/>
            <person name="Tang K."/>
        </authorList>
    </citation>
    <scope>NUCLEOTIDE SEQUENCE [LARGE SCALE GENOMIC DNA]</scope>
    <source>
        <strain evidence="15">cv. Huhao1</strain>
        <tissue evidence="14">Leaf</tissue>
    </source>
</reference>
<dbReference type="PRINTS" id="PR00682">
    <property type="entry name" value="IPNSYNTHASE"/>
</dbReference>
<evidence type="ECO:0000256" key="9">
    <source>
        <dbReference type="ARBA" id="ARBA00023004"/>
    </source>
</evidence>
<evidence type="ECO:0000256" key="6">
    <source>
        <dbReference type="ARBA" id="ARBA00022821"/>
    </source>
</evidence>
<dbReference type="AlphaFoldDB" id="A0A2U1QKN2"/>
<dbReference type="GO" id="GO:1900366">
    <property type="term" value="P:negative regulation of defense response to insect"/>
    <property type="evidence" value="ECO:0007669"/>
    <property type="project" value="UniProtKB-ARBA"/>
</dbReference>
<comment type="cofactor">
    <cofactor evidence="1">
        <name>Fe(2+)</name>
        <dbReference type="ChEBI" id="CHEBI:29033"/>
    </cofactor>
</comment>
<evidence type="ECO:0000256" key="5">
    <source>
        <dbReference type="ARBA" id="ARBA00022819"/>
    </source>
</evidence>
<dbReference type="InterPro" id="IPR027443">
    <property type="entry name" value="IPNS-like_sf"/>
</dbReference>
<accession>A0A2U1QKN2</accession>
<dbReference type="InterPro" id="IPR005123">
    <property type="entry name" value="Oxoglu/Fe-dep_dioxygenase_dom"/>
</dbReference>
<evidence type="ECO:0000256" key="7">
    <source>
        <dbReference type="ARBA" id="ARBA00022964"/>
    </source>
</evidence>
<evidence type="ECO:0000313" key="14">
    <source>
        <dbReference type="EMBL" id="PWA98517.1"/>
    </source>
</evidence>
<dbReference type="GO" id="GO:0051213">
    <property type="term" value="F:dioxygenase activity"/>
    <property type="evidence" value="ECO:0007669"/>
    <property type="project" value="UniProtKB-KW"/>
</dbReference>
<keyword evidence="8 11" id="KW-0560">Oxidoreductase</keyword>
<feature type="chain" id="PRO_5015408866" evidence="12">
    <location>
        <begin position="22"/>
        <end position="402"/>
    </location>
</feature>
<name>A0A2U1QKN2_ARTAN</name>
<gene>
    <name evidence="14" type="ORF">CTI12_AA018200</name>
</gene>
<comment type="catalytic activity">
    <reaction evidence="10">
        <text>jasmonate + 2-oxoglutarate + O2 = (1R,2R)-12-hydroxyjasmonate + succinate + CO2</text>
        <dbReference type="Rhea" id="RHEA:67144"/>
        <dbReference type="ChEBI" id="CHEBI:15379"/>
        <dbReference type="ChEBI" id="CHEBI:16526"/>
        <dbReference type="ChEBI" id="CHEBI:16810"/>
        <dbReference type="ChEBI" id="CHEBI:30031"/>
        <dbReference type="ChEBI" id="CHEBI:58431"/>
        <dbReference type="ChEBI" id="CHEBI:132022"/>
    </reaction>
    <physiologicalReaction direction="left-to-right" evidence="10">
        <dbReference type="Rhea" id="RHEA:67145"/>
    </physiologicalReaction>
</comment>
<dbReference type="GO" id="GO:0016705">
    <property type="term" value="F:oxidoreductase activity, acting on paired donors, with incorporation or reduction of molecular oxygen"/>
    <property type="evidence" value="ECO:0007669"/>
    <property type="project" value="UniProtKB-ARBA"/>
</dbReference>
<dbReference type="PANTHER" id="PTHR47991">
    <property type="entry name" value="OXOGLUTARATE/IRON-DEPENDENT DIOXYGENASE"/>
    <property type="match status" value="1"/>
</dbReference>
<dbReference type="GO" id="GO:0046872">
    <property type="term" value="F:metal ion binding"/>
    <property type="evidence" value="ECO:0007669"/>
    <property type="project" value="UniProtKB-KW"/>
</dbReference>
<evidence type="ECO:0000256" key="3">
    <source>
        <dbReference type="ARBA" id="ARBA00008056"/>
    </source>
</evidence>
<dbReference type="OrthoDB" id="288590at2759"/>
<dbReference type="Gene3D" id="2.60.120.330">
    <property type="entry name" value="B-lactam Antibiotic, Isopenicillin N Synthase, Chain"/>
    <property type="match status" value="1"/>
</dbReference>
<keyword evidence="5" id="KW-1184">Jasmonic acid signaling pathway</keyword>
<keyword evidence="7" id="KW-0223">Dioxygenase</keyword>
<evidence type="ECO:0000256" key="8">
    <source>
        <dbReference type="ARBA" id="ARBA00023002"/>
    </source>
</evidence>
<proteinExistence type="inferred from homology"/>
<dbReference type="SUPFAM" id="SSF51197">
    <property type="entry name" value="Clavaminate synthase-like"/>
    <property type="match status" value="1"/>
</dbReference>
<evidence type="ECO:0000256" key="1">
    <source>
        <dbReference type="ARBA" id="ARBA00001954"/>
    </source>
</evidence>
<comment type="cofactor">
    <cofactor evidence="2">
        <name>L-ascorbate</name>
        <dbReference type="ChEBI" id="CHEBI:38290"/>
    </cofactor>
</comment>
<keyword evidence="9 11" id="KW-0408">Iron</keyword>
<organism evidence="14 15">
    <name type="scientific">Artemisia annua</name>
    <name type="common">Sweet wormwood</name>
    <dbReference type="NCBI Taxonomy" id="35608"/>
    <lineage>
        <taxon>Eukaryota</taxon>
        <taxon>Viridiplantae</taxon>
        <taxon>Streptophyta</taxon>
        <taxon>Embryophyta</taxon>
        <taxon>Tracheophyta</taxon>
        <taxon>Spermatophyta</taxon>
        <taxon>Magnoliopsida</taxon>
        <taxon>eudicotyledons</taxon>
        <taxon>Gunneridae</taxon>
        <taxon>Pentapetalae</taxon>
        <taxon>asterids</taxon>
        <taxon>campanulids</taxon>
        <taxon>Asterales</taxon>
        <taxon>Asteraceae</taxon>
        <taxon>Asteroideae</taxon>
        <taxon>Anthemideae</taxon>
        <taxon>Artemisiinae</taxon>
        <taxon>Artemisia</taxon>
    </lineage>
</organism>
<dbReference type="GO" id="GO:0120091">
    <property type="term" value="F:jasmonic acid hydrolase"/>
    <property type="evidence" value="ECO:0007669"/>
    <property type="project" value="UniProtKB-ARBA"/>
</dbReference>
<comment type="similarity">
    <text evidence="3 11">Belongs to the iron/ascorbate-dependent oxidoreductase family.</text>
</comment>
<dbReference type="Proteomes" id="UP000245207">
    <property type="component" value="Unassembled WGS sequence"/>
</dbReference>
<dbReference type="InterPro" id="IPR026992">
    <property type="entry name" value="DIOX_N"/>
</dbReference>
<dbReference type="STRING" id="35608.A0A2U1QKN2"/>
<keyword evidence="6" id="KW-0611">Plant defense</keyword>
<dbReference type="SMR" id="A0A2U1QKN2"/>
<comment type="caution">
    <text evidence="14">The sequence shown here is derived from an EMBL/GenBank/DDBJ whole genome shotgun (WGS) entry which is preliminary data.</text>
</comment>
<evidence type="ECO:0000256" key="12">
    <source>
        <dbReference type="SAM" id="SignalP"/>
    </source>
</evidence>
<keyword evidence="4 11" id="KW-0479">Metal-binding</keyword>
<dbReference type="FunFam" id="2.60.120.330:FF:000008">
    <property type="entry name" value="Jasmonate-regulated gene 21"/>
    <property type="match status" value="1"/>
</dbReference>
<feature type="domain" description="Fe2OG dioxygenase" evidence="13">
    <location>
        <begin position="250"/>
        <end position="351"/>
    </location>
</feature>
<keyword evidence="12" id="KW-0732">Signal</keyword>
<keyword evidence="15" id="KW-1185">Reference proteome</keyword>
<dbReference type="InterPro" id="IPR044861">
    <property type="entry name" value="IPNS-like_FE2OG_OXY"/>
</dbReference>
<protein>
    <submittedName>
        <fullName evidence="14">Flavanone 3-hydroxylase</fullName>
    </submittedName>
</protein>
<evidence type="ECO:0000259" key="13">
    <source>
        <dbReference type="PROSITE" id="PS51471"/>
    </source>
</evidence>
<dbReference type="PROSITE" id="PS51471">
    <property type="entry name" value="FE2OG_OXY"/>
    <property type="match status" value="1"/>
</dbReference>
<feature type="signal peptide" evidence="12">
    <location>
        <begin position="1"/>
        <end position="21"/>
    </location>
</feature>
<evidence type="ECO:0000256" key="11">
    <source>
        <dbReference type="RuleBase" id="RU003682"/>
    </source>
</evidence>
<dbReference type="GO" id="GO:0006952">
    <property type="term" value="P:defense response"/>
    <property type="evidence" value="ECO:0007669"/>
    <property type="project" value="UniProtKB-KW"/>
</dbReference>
<dbReference type="GO" id="GO:2000022">
    <property type="term" value="P:regulation of jasmonic acid mediated signaling pathway"/>
    <property type="evidence" value="ECO:0007669"/>
    <property type="project" value="UniProtKB-ARBA"/>
</dbReference>
<dbReference type="EMBL" id="PKPP01000063">
    <property type="protein sequence ID" value="PWA98517.1"/>
    <property type="molecule type" value="Genomic_DNA"/>
</dbReference>
<evidence type="ECO:0000256" key="4">
    <source>
        <dbReference type="ARBA" id="ARBA00022723"/>
    </source>
</evidence>
<evidence type="ECO:0000313" key="15">
    <source>
        <dbReference type="Proteomes" id="UP000245207"/>
    </source>
</evidence>
<dbReference type="GO" id="GO:1900150">
    <property type="term" value="P:regulation of defense response to fungus"/>
    <property type="evidence" value="ECO:0007669"/>
    <property type="project" value="UniProtKB-ARBA"/>
</dbReference>
<dbReference type="Pfam" id="PF14226">
    <property type="entry name" value="DIOX_N"/>
    <property type="match status" value="1"/>
</dbReference>
<sequence length="402" mass="45391">MGVPQHFLYICTILISPLLFTYNHISSNNHTPKTLENSCGVMVSTLQSWPEPVVRVQSLSDSGINAIPDCYVKAIYDRPSSLDNISSIEANDIPIINLANLYANDPNLRKTTMDLISDACREWGMFQVINHGVSHHLMAATKRVWREFFHLPLDMKQTYANSPATYEGYGSRVGVEKGAKLDWSDYFFLQFLPASMRDESKWPTQPSSCRELVAEYNEEVLKLCSRLMKIFSLNLGLDEDYLENAFGGEEIGATLRVNFYPKCPQPDLTLGISPHSDPGGITILLPDDHVSGLQVRRDDAWVTVKPIPNAFIVNLADQLQVISNAKYKSIEHRVIVNSNEERVSLAFFYNPRGDIPIKPAEQLITDTESALYQPMTFNEYRTFIRLNGLHGKSQVESLKSPR</sequence>
<dbReference type="InterPro" id="IPR050295">
    <property type="entry name" value="Plant_2OG-oxidoreductases"/>
</dbReference>
<evidence type="ECO:0000256" key="10">
    <source>
        <dbReference type="ARBA" id="ARBA00052139"/>
    </source>
</evidence>
<evidence type="ECO:0000256" key="2">
    <source>
        <dbReference type="ARBA" id="ARBA00001961"/>
    </source>
</evidence>